<gene>
    <name evidence="3" type="ORF">KHU32_21335</name>
</gene>
<evidence type="ECO:0000256" key="1">
    <source>
        <dbReference type="ARBA" id="ARBA00022676"/>
    </source>
</evidence>
<reference evidence="3 4" key="1">
    <citation type="submission" date="2021-05" db="EMBL/GenBank/DDBJ databases">
        <title>Roseococcus sp. XZZS9, whole genome shotgun sequencing project.</title>
        <authorList>
            <person name="Zhao G."/>
            <person name="Shen L."/>
        </authorList>
    </citation>
    <scope>NUCLEOTIDE SEQUENCE [LARGE SCALE GENOMIC DNA]</scope>
    <source>
        <strain evidence="3 4">XZZS9</strain>
    </source>
</reference>
<dbReference type="Gene3D" id="3.40.50.2000">
    <property type="entry name" value="Glycogen Phosphorylase B"/>
    <property type="match status" value="2"/>
</dbReference>
<dbReference type="PANTHER" id="PTHR12526">
    <property type="entry name" value="GLYCOSYLTRANSFERASE"/>
    <property type="match status" value="1"/>
</dbReference>
<protein>
    <submittedName>
        <fullName evidence="3">Glycosyltransferase</fullName>
    </submittedName>
</protein>
<dbReference type="EMBL" id="JAHCDA010000005">
    <property type="protein sequence ID" value="MBS7813498.1"/>
    <property type="molecule type" value="Genomic_DNA"/>
</dbReference>
<keyword evidence="2" id="KW-0808">Transferase</keyword>
<accession>A0ABS5QL80</accession>
<dbReference type="PANTHER" id="PTHR12526:SF510">
    <property type="entry name" value="D-INOSITOL 3-PHOSPHATE GLYCOSYLTRANSFERASE"/>
    <property type="match status" value="1"/>
</dbReference>
<keyword evidence="4" id="KW-1185">Reference proteome</keyword>
<name>A0ABS5QL80_9PROT</name>
<dbReference type="Proteomes" id="UP000766336">
    <property type="component" value="Unassembled WGS sequence"/>
</dbReference>
<organism evidence="3 4">
    <name type="scientific">Roseococcus pinisoli</name>
    <dbReference type="NCBI Taxonomy" id="2835040"/>
    <lineage>
        <taxon>Bacteria</taxon>
        <taxon>Pseudomonadati</taxon>
        <taxon>Pseudomonadota</taxon>
        <taxon>Alphaproteobacteria</taxon>
        <taxon>Acetobacterales</taxon>
        <taxon>Roseomonadaceae</taxon>
        <taxon>Roseococcus</taxon>
    </lineage>
</organism>
<evidence type="ECO:0000313" key="3">
    <source>
        <dbReference type="EMBL" id="MBS7813498.1"/>
    </source>
</evidence>
<dbReference type="RefSeq" id="WP_213672197.1">
    <property type="nucleotide sequence ID" value="NZ_JAHCDA010000005.1"/>
</dbReference>
<evidence type="ECO:0000313" key="4">
    <source>
        <dbReference type="Proteomes" id="UP000766336"/>
    </source>
</evidence>
<sequence>MRIVLANEGPRIEAEAIGTRPLGGVETAVALLARALAARGHELHLHFEGEATALPDRADLVIAVRVPRLFRQLTRGRRVLWLHNPARYLRKPRHAWPLLLARPTLVTLGDYHASTVPGWLPGPRAQIPLAVAPPFDAAAPERAPPPPVAIFTSNPLRGLDRLAELWPRLGAGELHAYSGAATYEGDARLADRAAPILERATAAGVRVFPPVARGLLRDKLLEARCMLYLGDEGETFCLALAEAQAVGLPCVVMNRGSVAERLVDGVTGIVARDEDQFVEAARRLLTDDAAWLAMHRAALARGTGPGWDDIAARFEALA</sequence>
<keyword evidence="1" id="KW-0328">Glycosyltransferase</keyword>
<dbReference type="Pfam" id="PF13692">
    <property type="entry name" value="Glyco_trans_1_4"/>
    <property type="match status" value="1"/>
</dbReference>
<proteinExistence type="predicted"/>
<dbReference type="SUPFAM" id="SSF53756">
    <property type="entry name" value="UDP-Glycosyltransferase/glycogen phosphorylase"/>
    <property type="match status" value="1"/>
</dbReference>
<comment type="caution">
    <text evidence="3">The sequence shown here is derived from an EMBL/GenBank/DDBJ whole genome shotgun (WGS) entry which is preliminary data.</text>
</comment>
<evidence type="ECO:0000256" key="2">
    <source>
        <dbReference type="ARBA" id="ARBA00022679"/>
    </source>
</evidence>